<gene>
    <name evidence="1" type="ORF">GCM10008170_13410</name>
    <name evidence="2" type="ORF">JOD31_000243</name>
</gene>
<evidence type="ECO:0000313" key="1">
    <source>
        <dbReference type="EMBL" id="GLK55322.1"/>
    </source>
</evidence>
<organism evidence="1 4">
    <name type="scientific">Methylopila capsulata</name>
    <dbReference type="NCBI Taxonomy" id="61654"/>
    <lineage>
        <taxon>Bacteria</taxon>
        <taxon>Pseudomonadati</taxon>
        <taxon>Pseudomonadota</taxon>
        <taxon>Alphaproteobacteria</taxon>
        <taxon>Hyphomicrobiales</taxon>
        <taxon>Methylopilaceae</taxon>
        <taxon>Methylopila</taxon>
    </lineage>
</organism>
<accession>A0A9W6IRS1</accession>
<dbReference type="AlphaFoldDB" id="A0A9W6IRS1"/>
<comment type="caution">
    <text evidence="1">The sequence shown here is derived from an EMBL/GenBank/DDBJ whole genome shotgun (WGS) entry which is preliminary data.</text>
</comment>
<dbReference type="EMBL" id="BSFF01000002">
    <property type="protein sequence ID" value="GLK55322.1"/>
    <property type="molecule type" value="Genomic_DNA"/>
</dbReference>
<dbReference type="Pfam" id="PF06258">
    <property type="entry name" value="Mito_fiss_Elm1"/>
    <property type="match status" value="1"/>
</dbReference>
<dbReference type="RefSeq" id="WP_204948501.1">
    <property type="nucleotide sequence ID" value="NZ_BSFF01000002.1"/>
</dbReference>
<dbReference type="InterPro" id="IPR009367">
    <property type="entry name" value="Elm1-like"/>
</dbReference>
<protein>
    <recommendedName>
        <fullName evidence="5">Nucleoside-diphosphate sugar epimerase</fullName>
    </recommendedName>
</protein>
<keyword evidence="3" id="KW-1185">Reference proteome</keyword>
<reference evidence="1" key="1">
    <citation type="journal article" date="2014" name="Int. J. Syst. Evol. Microbiol.">
        <title>Complete genome sequence of Corynebacterium casei LMG S-19264T (=DSM 44701T), isolated from a smear-ripened cheese.</title>
        <authorList>
            <consortium name="US DOE Joint Genome Institute (JGI-PGF)"/>
            <person name="Walter F."/>
            <person name="Albersmeier A."/>
            <person name="Kalinowski J."/>
            <person name="Ruckert C."/>
        </authorList>
    </citation>
    <scope>NUCLEOTIDE SEQUENCE</scope>
    <source>
        <strain evidence="1">VKM B-1606</strain>
    </source>
</reference>
<reference evidence="2 3" key="2">
    <citation type="submission" date="2021-01" db="EMBL/GenBank/DDBJ databases">
        <title>Genomic Encyclopedia of Type Strains, Phase IV (KMG-IV): sequencing the most valuable type-strain genomes for metagenomic binning, comparative biology and taxonomic classification.</title>
        <authorList>
            <person name="Goeker M."/>
        </authorList>
    </citation>
    <scope>NUCLEOTIDE SEQUENCE [LARGE SCALE GENOMIC DNA]</scope>
    <source>
        <strain evidence="2 3">DSM 6130</strain>
    </source>
</reference>
<dbReference type="Proteomes" id="UP001143400">
    <property type="component" value="Unassembled WGS sequence"/>
</dbReference>
<proteinExistence type="predicted"/>
<dbReference type="EMBL" id="JAFBCY010000001">
    <property type="protein sequence ID" value="MBM7850031.1"/>
    <property type="molecule type" value="Genomic_DNA"/>
</dbReference>
<evidence type="ECO:0000313" key="2">
    <source>
        <dbReference type="EMBL" id="MBM7850031.1"/>
    </source>
</evidence>
<evidence type="ECO:0000313" key="4">
    <source>
        <dbReference type="Proteomes" id="UP001143400"/>
    </source>
</evidence>
<name>A0A9W6IRS1_9HYPH</name>
<dbReference type="Proteomes" id="UP000758856">
    <property type="component" value="Unassembled WGS sequence"/>
</dbReference>
<reference evidence="1" key="3">
    <citation type="submission" date="2023-01" db="EMBL/GenBank/DDBJ databases">
        <authorList>
            <person name="Sun Q."/>
            <person name="Evtushenko L."/>
        </authorList>
    </citation>
    <scope>NUCLEOTIDE SEQUENCE</scope>
    <source>
        <strain evidence="1">VKM B-1606</strain>
    </source>
</reference>
<evidence type="ECO:0008006" key="5">
    <source>
        <dbReference type="Google" id="ProtNLM"/>
    </source>
</evidence>
<evidence type="ECO:0000313" key="3">
    <source>
        <dbReference type="Proteomes" id="UP000758856"/>
    </source>
</evidence>
<sequence>MSRPPGRPLRALALSDGVAGHDRITLGVLTAIARRQAVETRRLALRARGGGSRGWERLQARLMPFDRFWPGRFDAPAEREGTVAQLASERFDLVVATGPSISAATIALARATRARSIYFGFPKLPILAEFDVLLRPDPVRLRRGVVVLRPSEIDPDGLPPARRGADRRRVALLLGGTTKHHTFSEQDFAQLGALVRGLVDEGMEVVVSNSRRTPAAGFDRFVAEMEPIGGAVRVIDFRSAGLMSNLEAYAADAVIVTADSMSMIAEAIAARRPTVVARPDGYRVPRRDAAEIAVHVRRGLAFEADLSDLARMGWVGRLDRLSVLTEHPLDQLAEAIKRALPAGPS</sequence>